<name>A0A367KR25_RHIST</name>
<accession>A0A367KR25</accession>
<protein>
    <submittedName>
        <fullName evidence="4">Hsp70 nucleotide exchange factor fes1</fullName>
    </submittedName>
</protein>
<dbReference type="InterPro" id="IPR013918">
    <property type="entry name" value="Nucleotide_exch_fac_Fes1"/>
</dbReference>
<dbReference type="Proteomes" id="UP000253551">
    <property type="component" value="Unassembled WGS sequence"/>
</dbReference>
<evidence type="ECO:0000259" key="3">
    <source>
        <dbReference type="Pfam" id="PF08609"/>
    </source>
</evidence>
<evidence type="ECO:0000313" key="5">
    <source>
        <dbReference type="Proteomes" id="UP000253551"/>
    </source>
</evidence>
<organism evidence="4 5">
    <name type="scientific">Rhizopus stolonifer</name>
    <name type="common">Rhizopus nigricans</name>
    <dbReference type="NCBI Taxonomy" id="4846"/>
    <lineage>
        <taxon>Eukaryota</taxon>
        <taxon>Fungi</taxon>
        <taxon>Fungi incertae sedis</taxon>
        <taxon>Mucoromycota</taxon>
        <taxon>Mucoromycotina</taxon>
        <taxon>Mucoromycetes</taxon>
        <taxon>Mucorales</taxon>
        <taxon>Mucorineae</taxon>
        <taxon>Rhizopodaceae</taxon>
        <taxon>Rhizopus</taxon>
    </lineage>
</organism>
<comment type="caution">
    <text evidence="4">The sequence shown here is derived from an EMBL/GenBank/DDBJ whole genome shotgun (WGS) entry which is preliminary data.</text>
</comment>
<reference evidence="4 5" key="1">
    <citation type="journal article" date="2018" name="G3 (Bethesda)">
        <title>Phylogenetic and Phylogenomic Definition of Rhizopus Species.</title>
        <authorList>
            <person name="Gryganskyi A.P."/>
            <person name="Golan J."/>
            <person name="Dolatabadi S."/>
            <person name="Mondo S."/>
            <person name="Robb S."/>
            <person name="Idnurm A."/>
            <person name="Muszewska A."/>
            <person name="Steczkiewicz K."/>
            <person name="Masonjones S."/>
            <person name="Liao H.L."/>
            <person name="Gajdeczka M.T."/>
            <person name="Anike F."/>
            <person name="Vuek A."/>
            <person name="Anishchenko I.M."/>
            <person name="Voigt K."/>
            <person name="de Hoog G.S."/>
            <person name="Smith M.E."/>
            <person name="Heitman J."/>
            <person name="Vilgalys R."/>
            <person name="Stajich J.E."/>
        </authorList>
    </citation>
    <scope>NUCLEOTIDE SEQUENCE [LARGE SCALE GENOMIC DNA]</scope>
    <source>
        <strain evidence="4 5">LSU 92-RS-03</strain>
    </source>
</reference>
<dbReference type="Gene3D" id="1.25.10.10">
    <property type="entry name" value="Leucine-rich Repeat Variant"/>
    <property type="match status" value="1"/>
</dbReference>
<gene>
    <name evidence="4" type="primary">FES1</name>
    <name evidence="4" type="ORF">CU098_011227</name>
</gene>
<feature type="domain" description="Nucleotide exchange factor Fes1" evidence="3">
    <location>
        <begin position="1"/>
        <end position="90"/>
    </location>
</feature>
<dbReference type="PANTHER" id="PTHR19316:SF18">
    <property type="entry name" value="HSP70-BINDING PROTEIN 1"/>
    <property type="match status" value="1"/>
</dbReference>
<dbReference type="STRING" id="4846.A0A367KR25"/>
<dbReference type="EMBL" id="PJQM01000622">
    <property type="protein sequence ID" value="RCI04639.1"/>
    <property type="molecule type" value="Genomic_DNA"/>
</dbReference>
<dbReference type="Pfam" id="PF08609">
    <property type="entry name" value="Fes1"/>
    <property type="match status" value="1"/>
</dbReference>
<keyword evidence="2" id="KW-0677">Repeat</keyword>
<keyword evidence="5" id="KW-1185">Reference proteome</keyword>
<dbReference type="GO" id="GO:0005783">
    <property type="term" value="C:endoplasmic reticulum"/>
    <property type="evidence" value="ECO:0007669"/>
    <property type="project" value="TreeGrafter"/>
</dbReference>
<dbReference type="InterPro" id="IPR016024">
    <property type="entry name" value="ARM-type_fold"/>
</dbReference>
<dbReference type="PANTHER" id="PTHR19316">
    <property type="entry name" value="PROTEIN FOLDING REGULATOR"/>
    <property type="match status" value="1"/>
</dbReference>
<dbReference type="GO" id="GO:0000774">
    <property type="term" value="F:adenyl-nucleotide exchange factor activity"/>
    <property type="evidence" value="ECO:0007669"/>
    <property type="project" value="TreeGrafter"/>
</dbReference>
<dbReference type="AlphaFoldDB" id="A0A367KR25"/>
<evidence type="ECO:0000256" key="1">
    <source>
        <dbReference type="ARBA" id="ARBA00011045"/>
    </source>
</evidence>
<proteinExistence type="inferred from homology"/>
<evidence type="ECO:0000313" key="4">
    <source>
        <dbReference type="EMBL" id="RCI04639.1"/>
    </source>
</evidence>
<evidence type="ECO:0000256" key="2">
    <source>
        <dbReference type="ARBA" id="ARBA00022737"/>
    </source>
</evidence>
<sequence>MEKLLQWAVNNSDQNSLAEQAAAIRRGEAQPDPQKYDPKVLEAILGKDDATRMRESVECINDPNDTLENKVIALDNLELLIEGIDNARNIENMKLWPGIIQQLSAPEAEIRQGTAWVCGTAVQNNPEAQQAFLENQGLDPLIQLLKDSEPSVCNKALYAISGFLKHNAAGVKAFDQHQGFQILQDFLHSDNPTVLRKVVFLYNSLIFENDIQCDILEDLDAILTQHSQDEDLVEKTLRTMHTLVIKKQLSLSDSMKQHIQEARKRYSDLALAESEFKDLE</sequence>
<comment type="similarity">
    <text evidence="1">Belongs to the FES1 family.</text>
</comment>
<dbReference type="InterPro" id="IPR050693">
    <property type="entry name" value="Hsp70_NEF-Inhibitors"/>
</dbReference>
<dbReference type="SUPFAM" id="SSF48371">
    <property type="entry name" value="ARM repeat"/>
    <property type="match status" value="1"/>
</dbReference>
<dbReference type="OrthoDB" id="10250458at2759"/>
<dbReference type="InterPro" id="IPR011989">
    <property type="entry name" value="ARM-like"/>
</dbReference>